<feature type="domain" description="GmrSD restriction endonucleases C-terminal" evidence="2">
    <location>
        <begin position="419"/>
        <end position="551"/>
    </location>
</feature>
<protein>
    <submittedName>
        <fullName evidence="3">DUF262 domain-containing HNH endonuclease family protein</fullName>
    </submittedName>
</protein>
<accession>A0AA41PUU9</accession>
<organism evidence="3 4">
    <name type="scientific">Yinghuangia soli</name>
    <dbReference type="NCBI Taxonomy" id="2908204"/>
    <lineage>
        <taxon>Bacteria</taxon>
        <taxon>Bacillati</taxon>
        <taxon>Actinomycetota</taxon>
        <taxon>Actinomycetes</taxon>
        <taxon>Kitasatosporales</taxon>
        <taxon>Streptomycetaceae</taxon>
        <taxon>Yinghuangia</taxon>
    </lineage>
</organism>
<keyword evidence="3" id="KW-0378">Hydrolase</keyword>
<dbReference type="AlphaFoldDB" id="A0AA41PUU9"/>
<feature type="domain" description="GmrSD restriction endonucleases N-terminal" evidence="1">
    <location>
        <begin position="14"/>
        <end position="230"/>
    </location>
</feature>
<evidence type="ECO:0000259" key="2">
    <source>
        <dbReference type="Pfam" id="PF07510"/>
    </source>
</evidence>
<dbReference type="InterPro" id="IPR004919">
    <property type="entry name" value="GmrSD_N"/>
</dbReference>
<dbReference type="Pfam" id="PF07510">
    <property type="entry name" value="GmrSD_C"/>
    <property type="match status" value="1"/>
</dbReference>
<proteinExistence type="predicted"/>
<dbReference type="EMBL" id="JAKFHA010000001">
    <property type="protein sequence ID" value="MCF2526279.1"/>
    <property type="molecule type" value="Genomic_DNA"/>
</dbReference>
<dbReference type="InterPro" id="IPR011089">
    <property type="entry name" value="GmrSD_C"/>
</dbReference>
<sequence>MRKLEAHEVALHKVFCADYDFRIPRYQRPYAWEVEQAEQLLADLDDALQRDGDEPYFLGSIVLVKEADKAAAEVIDGQQRLTTLTILLAVLRDLTDDGELRGELARMIAEPGSKMLALEPKPRLTLREKDSDFFRKHVQDDGATSGLDAVDPSYVPTDAQRAVIANASALRRRLATWTEEQRLALTRMLSQRTFLVIVRTPDLVSAHRIFSVMNSRGLDLSPADIFKSLVIGDLEDDPKAAEMCAAHWEDAEEALGRADFADLFMHLRMVFVKERAKVELLKEFDELVLKKNYLPGRAKEFVTEVLDPYAAAYGVIRDFDYSAPAGAEKVNAWLRRLDQLDNSDWIPPALWALKEHPNDPVWLDHFFRALERLAASMFVRRIYTTPRLQRYEALLKELAAGHGLDAPAFRLDDEERQATRDQLDGDIYREKKTRRYVLLRLDEVLADASGAVYVHPLVTVEHVLPQNPTPGSQWLTDFTDDERELWTHRLGNLVLLTRRKNSEAQNYDFTVKKAKYFGGKHGTTTFALTGQVLAAEQWTPAHLKERQEYLVTRLCEEWGL</sequence>
<dbReference type="RefSeq" id="WP_235050322.1">
    <property type="nucleotide sequence ID" value="NZ_JAKFHA010000001.1"/>
</dbReference>
<reference evidence="3" key="1">
    <citation type="submission" date="2022-01" db="EMBL/GenBank/DDBJ databases">
        <title>Genome-Based Taxonomic Classification of the Phylum Actinobacteria.</title>
        <authorList>
            <person name="Gao Y."/>
        </authorList>
    </citation>
    <scope>NUCLEOTIDE SEQUENCE</scope>
    <source>
        <strain evidence="3">KLBMP 8922</strain>
    </source>
</reference>
<name>A0AA41PUU9_9ACTN</name>
<dbReference type="Proteomes" id="UP001165378">
    <property type="component" value="Unassembled WGS sequence"/>
</dbReference>
<keyword evidence="3" id="KW-0255">Endonuclease</keyword>
<keyword evidence="4" id="KW-1185">Reference proteome</keyword>
<gene>
    <name evidence="3" type="ORF">LZ495_03455</name>
</gene>
<dbReference type="PANTHER" id="PTHR35149:SF2">
    <property type="entry name" value="DUF262 DOMAIN-CONTAINING PROTEIN"/>
    <property type="match status" value="1"/>
</dbReference>
<evidence type="ECO:0000313" key="3">
    <source>
        <dbReference type="EMBL" id="MCF2526279.1"/>
    </source>
</evidence>
<evidence type="ECO:0000259" key="1">
    <source>
        <dbReference type="Pfam" id="PF03235"/>
    </source>
</evidence>
<dbReference type="GO" id="GO:0004519">
    <property type="term" value="F:endonuclease activity"/>
    <property type="evidence" value="ECO:0007669"/>
    <property type="project" value="UniProtKB-KW"/>
</dbReference>
<comment type="caution">
    <text evidence="3">The sequence shown here is derived from an EMBL/GenBank/DDBJ whole genome shotgun (WGS) entry which is preliminary data.</text>
</comment>
<keyword evidence="3" id="KW-0540">Nuclease</keyword>
<dbReference type="PANTHER" id="PTHR35149">
    <property type="entry name" value="SLL5132 PROTEIN"/>
    <property type="match status" value="1"/>
</dbReference>
<evidence type="ECO:0000313" key="4">
    <source>
        <dbReference type="Proteomes" id="UP001165378"/>
    </source>
</evidence>
<dbReference type="Pfam" id="PF03235">
    <property type="entry name" value="GmrSD_N"/>
    <property type="match status" value="1"/>
</dbReference>